<dbReference type="AlphaFoldDB" id="A0AAF3J503"/>
<protein>
    <recommendedName>
        <fullName evidence="4">Secreted protein</fullName>
    </recommendedName>
</protein>
<feature type="signal peptide" evidence="1">
    <location>
        <begin position="1"/>
        <end position="17"/>
    </location>
</feature>
<sequence>MFGLFAVASMRISLGMAITCMVNSTAFVRPSEVRLSDISSNFTPENPKCYRPVDASEAKRDGYGVNET</sequence>
<accession>A0AAF3J503</accession>
<name>A0AAF3J503_9BILA</name>
<organism evidence="2 3">
    <name type="scientific">Mesorhabditis belari</name>
    <dbReference type="NCBI Taxonomy" id="2138241"/>
    <lineage>
        <taxon>Eukaryota</taxon>
        <taxon>Metazoa</taxon>
        <taxon>Ecdysozoa</taxon>
        <taxon>Nematoda</taxon>
        <taxon>Chromadorea</taxon>
        <taxon>Rhabditida</taxon>
        <taxon>Rhabditina</taxon>
        <taxon>Rhabditomorpha</taxon>
        <taxon>Rhabditoidea</taxon>
        <taxon>Rhabditidae</taxon>
        <taxon>Mesorhabditinae</taxon>
        <taxon>Mesorhabditis</taxon>
    </lineage>
</organism>
<evidence type="ECO:0000313" key="2">
    <source>
        <dbReference type="Proteomes" id="UP000887575"/>
    </source>
</evidence>
<keyword evidence="1" id="KW-0732">Signal</keyword>
<evidence type="ECO:0000313" key="3">
    <source>
        <dbReference type="WBParaSite" id="MBELARI_LOCUS16569"/>
    </source>
</evidence>
<dbReference type="Proteomes" id="UP000887575">
    <property type="component" value="Unassembled WGS sequence"/>
</dbReference>
<dbReference type="WBParaSite" id="MBELARI_LOCUS16569">
    <property type="protein sequence ID" value="MBELARI_LOCUS16569"/>
    <property type="gene ID" value="MBELARI_LOCUS16569"/>
</dbReference>
<evidence type="ECO:0000256" key="1">
    <source>
        <dbReference type="SAM" id="SignalP"/>
    </source>
</evidence>
<feature type="chain" id="PRO_5042235486" description="Secreted protein" evidence="1">
    <location>
        <begin position="18"/>
        <end position="68"/>
    </location>
</feature>
<proteinExistence type="predicted"/>
<reference evidence="3" key="1">
    <citation type="submission" date="2024-02" db="UniProtKB">
        <authorList>
            <consortium name="WormBaseParasite"/>
        </authorList>
    </citation>
    <scope>IDENTIFICATION</scope>
</reference>
<keyword evidence="2" id="KW-1185">Reference proteome</keyword>
<evidence type="ECO:0008006" key="4">
    <source>
        <dbReference type="Google" id="ProtNLM"/>
    </source>
</evidence>